<evidence type="ECO:0000256" key="1">
    <source>
        <dbReference type="SAM" id="SignalP"/>
    </source>
</evidence>
<feature type="domain" description="Alpha-L-rhamnosidase C-terminal" evidence="3">
    <location>
        <begin position="584"/>
        <end position="658"/>
    </location>
</feature>
<keyword evidence="1" id="KW-0732">Signal</keyword>
<dbReference type="InterPro" id="IPR012341">
    <property type="entry name" value="6hp_glycosidase-like_sf"/>
</dbReference>
<keyword evidence="5" id="KW-1185">Reference proteome</keyword>
<dbReference type="GO" id="GO:0005975">
    <property type="term" value="P:carbohydrate metabolic process"/>
    <property type="evidence" value="ECO:0007669"/>
    <property type="project" value="InterPro"/>
</dbReference>
<organism evidence="4 5">
    <name type="scientific">Didymella pomorum</name>
    <dbReference type="NCBI Taxonomy" id="749634"/>
    <lineage>
        <taxon>Eukaryota</taxon>
        <taxon>Fungi</taxon>
        <taxon>Dikarya</taxon>
        <taxon>Ascomycota</taxon>
        <taxon>Pezizomycotina</taxon>
        <taxon>Dothideomycetes</taxon>
        <taxon>Pleosporomycetidae</taxon>
        <taxon>Pleosporales</taxon>
        <taxon>Pleosporineae</taxon>
        <taxon>Didymellaceae</taxon>
        <taxon>Didymella</taxon>
    </lineage>
</organism>
<dbReference type="InterPro" id="IPR035398">
    <property type="entry name" value="Bac_rhamnosid_C"/>
</dbReference>
<dbReference type="Pfam" id="PF17389">
    <property type="entry name" value="Bac_rhamnosid6H"/>
    <property type="match status" value="1"/>
</dbReference>
<dbReference type="EMBL" id="JAPEVA010000111">
    <property type="protein sequence ID" value="KAJ4399246.1"/>
    <property type="molecule type" value="Genomic_DNA"/>
</dbReference>
<dbReference type="InterPro" id="IPR035396">
    <property type="entry name" value="Bac_rhamnosid6H"/>
</dbReference>
<dbReference type="GO" id="GO:0003824">
    <property type="term" value="F:catalytic activity"/>
    <property type="evidence" value="ECO:0007669"/>
    <property type="project" value="UniProtKB-ARBA"/>
</dbReference>
<evidence type="ECO:0000259" key="3">
    <source>
        <dbReference type="Pfam" id="PF17390"/>
    </source>
</evidence>
<feature type="signal peptide" evidence="1">
    <location>
        <begin position="1"/>
        <end position="17"/>
    </location>
</feature>
<evidence type="ECO:0000313" key="5">
    <source>
        <dbReference type="Proteomes" id="UP001140510"/>
    </source>
</evidence>
<dbReference type="SUPFAM" id="SSF48208">
    <property type="entry name" value="Six-hairpin glycosidases"/>
    <property type="match status" value="1"/>
</dbReference>
<evidence type="ECO:0000259" key="2">
    <source>
        <dbReference type="Pfam" id="PF17389"/>
    </source>
</evidence>
<dbReference type="Gene3D" id="1.50.10.10">
    <property type="match status" value="1"/>
</dbReference>
<name>A0A9W8Z4Z0_9PLEO</name>
<evidence type="ECO:0000313" key="4">
    <source>
        <dbReference type="EMBL" id="KAJ4399246.1"/>
    </source>
</evidence>
<feature type="chain" id="PRO_5040931297" evidence="1">
    <location>
        <begin position="18"/>
        <end position="667"/>
    </location>
</feature>
<dbReference type="PANTHER" id="PTHR34987:SF5">
    <property type="entry name" value="ALPHA-RHAMNOSIDASE"/>
    <property type="match status" value="1"/>
</dbReference>
<dbReference type="Pfam" id="PF17390">
    <property type="entry name" value="Bac_rhamnosid_C"/>
    <property type="match status" value="1"/>
</dbReference>
<dbReference type="PANTHER" id="PTHR34987">
    <property type="entry name" value="C, PUTATIVE (AFU_ORTHOLOGUE AFUA_3G02880)-RELATED"/>
    <property type="match status" value="1"/>
</dbReference>
<feature type="domain" description="Alpha-L-rhamnosidase six-hairpin glycosidase" evidence="2">
    <location>
        <begin position="254"/>
        <end position="468"/>
    </location>
</feature>
<gene>
    <name evidence="4" type="ORF">N0V91_009619</name>
</gene>
<dbReference type="OrthoDB" id="10036721at2759"/>
<sequence>MRTNFCILLGLASAARASDVKACWRNSTCDGLLGPSFTGPWDKYNFAPSSRFVAPRRLLSLPDGALVGDYDANGVSIKASSTGTVFDFGLEVGGIVSFDYSLSASTSNASVGLAFTEAKDYIGRKSDNSNGGTGQDDALTFALNGTRDGRYTMPDASLRGGFRYLTIFLVADADVCVTLTNVNLEISFQPTWSNLRAYQGYFYSSEELLDRIWYSGAYTLQTNSVPGNTGRANVQTDRTGWDNAAYIGPGDTVLLDGAKRDRWVWIGDMGVAVPSAFVSTGDMESTKNALRAIFDNQSADGTLPKAGPPYLSRDSDTYHLWALVGFYNYYLYTGDDVFLANYWPKYVLGVNKLLSKVNNKGIVNVTGTADWGRWLYSTERSSASMLLYRSLVTGSFMTDWAPNLANASALHTNWTAAAIALQDSIIAQFWDESRGAFKESPNNTFLYPQDANSMALAFEVLNASDPRAECVSTYLTTNWTPLGPINPEVSANVSTISPFITSIELEGHFKVEHPERSLALIRSAWGWYLNTSNGTQSTVPEGYLADGTWGYRGDRGYRFDPTYVSHAHGWSSGPTSTLTEYLVGLRVVEPKGRKWELKPATFVEVDRAEAGFTTGLGKFWAKFESQNGTVSVQWDTPLGTQGYVHLPGQQGKTVAGGRGSTVIDIVL</sequence>
<dbReference type="Gene3D" id="2.60.420.10">
    <property type="entry name" value="Maltose phosphorylase, domain 3"/>
    <property type="match status" value="1"/>
</dbReference>
<dbReference type="Proteomes" id="UP001140510">
    <property type="component" value="Unassembled WGS sequence"/>
</dbReference>
<accession>A0A9W8Z4Z0</accession>
<dbReference type="InterPro" id="IPR008928">
    <property type="entry name" value="6-hairpin_glycosidase_sf"/>
</dbReference>
<proteinExistence type="predicted"/>
<reference evidence="4" key="1">
    <citation type="submission" date="2022-10" db="EMBL/GenBank/DDBJ databases">
        <title>Tapping the CABI collections for fungal endophytes: first genome assemblies for Collariella, Neodidymelliopsis, Ascochyta clinopodiicola, Didymella pomorum, Didymosphaeria variabile, Neocosmospora piperis and Neocucurbitaria cava.</title>
        <authorList>
            <person name="Hill R."/>
        </authorList>
    </citation>
    <scope>NUCLEOTIDE SEQUENCE</scope>
    <source>
        <strain evidence="4">IMI 355091</strain>
    </source>
</reference>
<protein>
    <submittedName>
        <fullName evidence="4">Uncharacterized protein</fullName>
    </submittedName>
</protein>
<comment type="caution">
    <text evidence="4">The sequence shown here is derived from an EMBL/GenBank/DDBJ whole genome shotgun (WGS) entry which is preliminary data.</text>
</comment>
<dbReference type="AlphaFoldDB" id="A0A9W8Z4Z0"/>